<evidence type="ECO:0000313" key="3">
    <source>
        <dbReference type="EMBL" id="QJW35338.1"/>
    </source>
</evidence>
<dbReference type="AlphaFoldDB" id="A0A6M5UE33"/>
<keyword evidence="2" id="KW-1133">Transmembrane helix</keyword>
<evidence type="ECO:0008006" key="5">
    <source>
        <dbReference type="Google" id="ProtNLM"/>
    </source>
</evidence>
<organism evidence="3 4">
    <name type="scientific">Cellulosimicrobium protaetiae</name>
    <dbReference type="NCBI Taxonomy" id="2587808"/>
    <lineage>
        <taxon>Bacteria</taxon>
        <taxon>Bacillati</taxon>
        <taxon>Actinomycetota</taxon>
        <taxon>Actinomycetes</taxon>
        <taxon>Micrococcales</taxon>
        <taxon>Promicromonosporaceae</taxon>
        <taxon>Cellulosimicrobium</taxon>
    </lineage>
</organism>
<accession>A0A6M5UE33</accession>
<dbReference type="Gene3D" id="1.25.40.10">
    <property type="entry name" value="Tetratricopeptide repeat domain"/>
    <property type="match status" value="1"/>
</dbReference>
<name>A0A6M5UE33_9MICO</name>
<keyword evidence="2" id="KW-0472">Membrane</keyword>
<dbReference type="SUPFAM" id="SSF48452">
    <property type="entry name" value="TPR-like"/>
    <property type="match status" value="1"/>
</dbReference>
<feature type="transmembrane region" description="Helical" evidence="2">
    <location>
        <begin position="234"/>
        <end position="253"/>
    </location>
</feature>
<evidence type="ECO:0000313" key="4">
    <source>
        <dbReference type="Proteomes" id="UP000451354"/>
    </source>
</evidence>
<feature type="transmembrane region" description="Helical" evidence="2">
    <location>
        <begin position="387"/>
        <end position="405"/>
    </location>
</feature>
<reference evidence="4" key="1">
    <citation type="journal article" date="2022" name="Int. J. Syst. Evol. Microbiol.">
        <title>Cellulosimicrobium protaetiae sp. nov., isolated from the gut of the larva of Protaetia brevitarsis seulensis.</title>
        <authorList>
            <person name="Le Han H."/>
            <person name="Nguyen T.T.H."/>
            <person name="Li Z."/>
            <person name="Shin N.R."/>
            <person name="Kim S.G."/>
        </authorList>
    </citation>
    <scope>NUCLEOTIDE SEQUENCE [LARGE SCALE GENOMIC DNA]</scope>
    <source>
        <strain evidence="4">BI34</strain>
    </source>
</reference>
<feature type="transmembrane region" description="Helical" evidence="2">
    <location>
        <begin position="411"/>
        <end position="432"/>
    </location>
</feature>
<feature type="transmembrane region" description="Helical" evidence="2">
    <location>
        <begin position="259"/>
        <end position="279"/>
    </location>
</feature>
<sequence length="580" mass="61247">MSTTTDPRAVVSRVEMLVQMGRPERALDEIDDALASVPDDPRLLVAAAWVRLRLQRSAEAVPLLEQVVGAQPAADGALHLLSIARQNTGDVPGARDAAARALELDPDDARYHLQLADTHLSGRVRGADRTLARERIASALELAPEDPGRLAQAARLWSRLGDDDRARALVRQGLAVAPEHEDLLYLDAALALDAGRSAKGYSGVLATNPEHAEAGYLLHLGVWQQVLRLVEMPVLLIGAVALVVTFSMGDAYVGSVPVWGIVVLLWTFVTAVRVLPVLLQVPRGLLRRTLRQTPLRGGTVVAVALGWAGVVAGLALLYVVRDAVAVRWVLVVLGVVLVVACVTSATLHAAMLVQGRDLGYLPPGATGAARIAALRGALRGAATRRTVVLGIVATVVAAIGPGALAREDARSVAALAAVAFVLPTVVGLWVAWRIAARQRAASDDRRPVGTGAAVRAGLGGAVLVVTTALLVLAGGAALAALPVAPNEHDADGRYVQEPKAPRDPDSDVQECTGRPVTRLACIQENNRIRQEEMLDRMEDMDVPSIDVPTFDVPTFDVPDLSDLPTLPDVQVPDAPVQPTP</sequence>
<dbReference type="KEGG" id="cprt:FIC82_003105"/>
<dbReference type="OrthoDB" id="5148598at2"/>
<feature type="region of interest" description="Disordered" evidence="1">
    <location>
        <begin position="556"/>
        <end position="580"/>
    </location>
</feature>
<feature type="transmembrane region" description="Helical" evidence="2">
    <location>
        <begin position="326"/>
        <end position="353"/>
    </location>
</feature>
<dbReference type="EMBL" id="CP052757">
    <property type="protein sequence ID" value="QJW35338.1"/>
    <property type="molecule type" value="Genomic_DNA"/>
</dbReference>
<evidence type="ECO:0000256" key="2">
    <source>
        <dbReference type="SAM" id="Phobius"/>
    </source>
</evidence>
<dbReference type="InterPro" id="IPR011990">
    <property type="entry name" value="TPR-like_helical_dom_sf"/>
</dbReference>
<feature type="transmembrane region" description="Helical" evidence="2">
    <location>
        <begin position="300"/>
        <end position="320"/>
    </location>
</feature>
<dbReference type="RefSeq" id="WP_154797517.1">
    <property type="nucleotide sequence ID" value="NZ_CP052757.1"/>
</dbReference>
<protein>
    <recommendedName>
        <fullName evidence="5">Tetratricopeptide repeat protein</fullName>
    </recommendedName>
</protein>
<gene>
    <name evidence="3" type="ORF">FIC82_003105</name>
</gene>
<evidence type="ECO:0000256" key="1">
    <source>
        <dbReference type="SAM" id="MobiDB-lite"/>
    </source>
</evidence>
<keyword evidence="2" id="KW-0812">Transmembrane</keyword>
<feature type="transmembrane region" description="Helical" evidence="2">
    <location>
        <begin position="453"/>
        <end position="481"/>
    </location>
</feature>
<dbReference type="Proteomes" id="UP000451354">
    <property type="component" value="Chromosome"/>
</dbReference>
<keyword evidence="4" id="KW-1185">Reference proteome</keyword>
<proteinExistence type="predicted"/>